<feature type="domain" description="Reverse transcriptase Ty1/copia-type" evidence="1">
    <location>
        <begin position="1"/>
        <end position="163"/>
    </location>
</feature>
<comment type="caution">
    <text evidence="2">The sequence shown here is derived from an EMBL/GenBank/DDBJ whole genome shotgun (WGS) entry which is preliminary data.</text>
</comment>
<keyword evidence="3" id="KW-1185">Reference proteome</keyword>
<dbReference type="Proteomes" id="UP001188597">
    <property type="component" value="Unassembled WGS sequence"/>
</dbReference>
<dbReference type="EMBL" id="JAVXUP010000481">
    <property type="protein sequence ID" value="KAK3026887.1"/>
    <property type="molecule type" value="Genomic_DNA"/>
</dbReference>
<reference evidence="2" key="1">
    <citation type="submission" date="2022-12" db="EMBL/GenBank/DDBJ databases">
        <title>Draft genome assemblies for two species of Escallonia (Escalloniales).</title>
        <authorList>
            <person name="Chanderbali A."/>
            <person name="Dervinis C."/>
            <person name="Anghel I."/>
            <person name="Soltis D."/>
            <person name="Soltis P."/>
            <person name="Zapata F."/>
        </authorList>
    </citation>
    <scope>NUCLEOTIDE SEQUENCE</scope>
    <source>
        <strain evidence="2">UCBG64.0493</strain>
        <tissue evidence="2">Leaf</tissue>
    </source>
</reference>
<evidence type="ECO:0000313" key="2">
    <source>
        <dbReference type="EMBL" id="KAK3026887.1"/>
    </source>
</evidence>
<evidence type="ECO:0000313" key="3">
    <source>
        <dbReference type="Proteomes" id="UP001188597"/>
    </source>
</evidence>
<organism evidence="2 3">
    <name type="scientific">Escallonia herrerae</name>
    <dbReference type="NCBI Taxonomy" id="1293975"/>
    <lineage>
        <taxon>Eukaryota</taxon>
        <taxon>Viridiplantae</taxon>
        <taxon>Streptophyta</taxon>
        <taxon>Embryophyta</taxon>
        <taxon>Tracheophyta</taxon>
        <taxon>Spermatophyta</taxon>
        <taxon>Magnoliopsida</taxon>
        <taxon>eudicotyledons</taxon>
        <taxon>Gunneridae</taxon>
        <taxon>Pentapetalae</taxon>
        <taxon>asterids</taxon>
        <taxon>campanulids</taxon>
        <taxon>Escalloniales</taxon>
        <taxon>Escalloniaceae</taxon>
        <taxon>Escallonia</taxon>
    </lineage>
</organism>
<dbReference type="SUPFAM" id="SSF56672">
    <property type="entry name" value="DNA/RNA polymerases"/>
    <property type="match status" value="1"/>
</dbReference>
<dbReference type="AlphaFoldDB" id="A0AA88WGX1"/>
<proteinExistence type="predicted"/>
<dbReference type="CDD" id="cd09272">
    <property type="entry name" value="RNase_HI_RT_Ty1"/>
    <property type="match status" value="1"/>
</dbReference>
<dbReference type="Pfam" id="PF07727">
    <property type="entry name" value="RVT_2"/>
    <property type="match status" value="1"/>
</dbReference>
<dbReference type="InterPro" id="IPR043502">
    <property type="entry name" value="DNA/RNA_pol_sf"/>
</dbReference>
<evidence type="ECO:0000259" key="1">
    <source>
        <dbReference type="Pfam" id="PF07727"/>
    </source>
</evidence>
<sequence length="233" mass="27457">MDVKSAFLNGLLDEEVYIEQPEGYVVQGHEGKVLRLKKALYGLKQVPRTWNSRIDEYFQDRDFNKCPHEHALYVKKNKKGDILIVCLYVDDLIFIGNCMKMFDDFKKEMAKEFEMIDIDLMSYYLGIKIKQIDDGIFISQEAYAKKVLKRFNMKICNPISVSIEIYVDNKSAKAFSKNPIFHDKGKYILIRYHFIHESIAKKEVQIKFVESEEKIADIFTKPLNREVFKKLRS</sequence>
<accession>A0AA88WGX1</accession>
<dbReference type="InterPro" id="IPR013103">
    <property type="entry name" value="RVT_2"/>
</dbReference>
<gene>
    <name evidence="2" type="ORF">RJ639_041356</name>
</gene>
<name>A0AA88WGX1_9ASTE</name>
<protein>
    <recommendedName>
        <fullName evidence="1">Reverse transcriptase Ty1/copia-type domain-containing protein</fullName>
    </recommendedName>
</protein>